<dbReference type="RefSeq" id="WP_183736750.1">
    <property type="nucleotide sequence ID" value="NZ_JACHXH010000010.1"/>
</dbReference>
<organism evidence="2 3">
    <name type="scientific">Rhizobium pisi</name>
    <dbReference type="NCBI Taxonomy" id="574561"/>
    <lineage>
        <taxon>Bacteria</taxon>
        <taxon>Pseudomonadati</taxon>
        <taxon>Pseudomonadota</taxon>
        <taxon>Alphaproteobacteria</taxon>
        <taxon>Hyphomicrobiales</taxon>
        <taxon>Rhizobiaceae</taxon>
        <taxon>Rhizobium/Agrobacterium group</taxon>
        <taxon>Rhizobium</taxon>
    </lineage>
</organism>
<name>A0A7W5G0T1_9HYPH</name>
<dbReference type="AlphaFoldDB" id="A0A7W5G0T1"/>
<dbReference type="Proteomes" id="UP000518315">
    <property type="component" value="Unassembled WGS sequence"/>
</dbReference>
<gene>
    <name evidence="2" type="ORF">FHS26_003306</name>
</gene>
<dbReference type="EMBL" id="JACHXH010000010">
    <property type="protein sequence ID" value="MBB3135561.1"/>
    <property type="molecule type" value="Genomic_DNA"/>
</dbReference>
<keyword evidence="3" id="KW-1185">Reference proteome</keyword>
<comment type="caution">
    <text evidence="2">The sequence shown here is derived from an EMBL/GenBank/DDBJ whole genome shotgun (WGS) entry which is preliminary data.</text>
</comment>
<sequence length="97" mass="9958">ATFSTTTASGWQTVNFTTPVTIAANTAYVASYHTTGAYVATDSFFTTAVTNGPLTATATGNGLYAYGGSATAGLFPTSTFNSANYYADVVFRPQLAA</sequence>
<reference evidence="2 3" key="1">
    <citation type="submission" date="2020-08" db="EMBL/GenBank/DDBJ databases">
        <title>Genomic Encyclopedia of Type Strains, Phase III (KMG-III): the genomes of soil and plant-associated and newly described type strains.</title>
        <authorList>
            <person name="Whitman W."/>
        </authorList>
    </citation>
    <scope>NUCLEOTIDE SEQUENCE [LARGE SCALE GENOMIC DNA]</scope>
    <source>
        <strain evidence="2 3">CECT 4113</strain>
    </source>
</reference>
<evidence type="ECO:0000259" key="1">
    <source>
        <dbReference type="Pfam" id="PF13313"/>
    </source>
</evidence>
<protein>
    <recommendedName>
        <fullName evidence="1">DUF4082 domain-containing protein</fullName>
    </recommendedName>
</protein>
<evidence type="ECO:0000313" key="3">
    <source>
        <dbReference type="Proteomes" id="UP000518315"/>
    </source>
</evidence>
<evidence type="ECO:0000313" key="2">
    <source>
        <dbReference type="EMBL" id="MBB3135561.1"/>
    </source>
</evidence>
<dbReference type="Pfam" id="PF13313">
    <property type="entry name" value="DUF4082"/>
    <property type="match status" value="1"/>
</dbReference>
<dbReference type="InterPro" id="IPR025141">
    <property type="entry name" value="DUF4082"/>
</dbReference>
<feature type="domain" description="DUF4082" evidence="1">
    <location>
        <begin position="1"/>
        <end position="86"/>
    </location>
</feature>
<accession>A0A7W5G0T1</accession>
<proteinExistence type="predicted"/>
<feature type="non-terminal residue" evidence="2">
    <location>
        <position position="1"/>
    </location>
</feature>